<comment type="caution">
    <text evidence="2">The sequence shown here is derived from an EMBL/GenBank/DDBJ whole genome shotgun (WGS) entry which is preliminary data.</text>
</comment>
<sequence length="211" mass="23891">MPAQPPFLYFRRKLPFTQKFLPAAGLVLPLDTRLSCPLEAILLQATEFLGSLPTVQGRNNFKLLPVTSSYFKLLASNLARQVRSMRSDKVTYAIRWHQIPPSGLAYLANLEAMLDPILLEMDKAYGMEQAVGGRRKRAARRERATQNHVPRNVSRSAHRGKSPVPKDAANQIPLLVKGQRRIIRNSQERFQNFLYPPITVSFGSPEPLKIF</sequence>
<keyword evidence="3" id="KW-1185">Reference proteome</keyword>
<gene>
    <name evidence="2" type="ORF">DFH08DRAFT_814858</name>
</gene>
<accession>A0AAD6ZPC1</accession>
<feature type="compositionally biased region" description="Polar residues" evidence="1">
    <location>
        <begin position="146"/>
        <end position="155"/>
    </location>
</feature>
<dbReference type="Proteomes" id="UP001218218">
    <property type="component" value="Unassembled WGS sequence"/>
</dbReference>
<dbReference type="EMBL" id="JARIHO010000035">
    <property type="protein sequence ID" value="KAJ7331551.1"/>
    <property type="molecule type" value="Genomic_DNA"/>
</dbReference>
<name>A0AAD6ZPC1_9AGAR</name>
<evidence type="ECO:0000313" key="3">
    <source>
        <dbReference type="Proteomes" id="UP001218218"/>
    </source>
</evidence>
<proteinExistence type="predicted"/>
<dbReference type="AlphaFoldDB" id="A0AAD6ZPC1"/>
<evidence type="ECO:0000313" key="2">
    <source>
        <dbReference type="EMBL" id="KAJ7331551.1"/>
    </source>
</evidence>
<organism evidence="2 3">
    <name type="scientific">Mycena albidolilacea</name>
    <dbReference type="NCBI Taxonomy" id="1033008"/>
    <lineage>
        <taxon>Eukaryota</taxon>
        <taxon>Fungi</taxon>
        <taxon>Dikarya</taxon>
        <taxon>Basidiomycota</taxon>
        <taxon>Agaricomycotina</taxon>
        <taxon>Agaricomycetes</taxon>
        <taxon>Agaricomycetidae</taxon>
        <taxon>Agaricales</taxon>
        <taxon>Marasmiineae</taxon>
        <taxon>Mycenaceae</taxon>
        <taxon>Mycena</taxon>
    </lineage>
</organism>
<evidence type="ECO:0000256" key="1">
    <source>
        <dbReference type="SAM" id="MobiDB-lite"/>
    </source>
</evidence>
<feature type="region of interest" description="Disordered" evidence="1">
    <location>
        <begin position="132"/>
        <end position="170"/>
    </location>
</feature>
<reference evidence="2" key="1">
    <citation type="submission" date="2023-03" db="EMBL/GenBank/DDBJ databases">
        <title>Massive genome expansion in bonnet fungi (Mycena s.s.) driven by repeated elements and novel gene families across ecological guilds.</title>
        <authorList>
            <consortium name="Lawrence Berkeley National Laboratory"/>
            <person name="Harder C.B."/>
            <person name="Miyauchi S."/>
            <person name="Viragh M."/>
            <person name="Kuo A."/>
            <person name="Thoen E."/>
            <person name="Andreopoulos B."/>
            <person name="Lu D."/>
            <person name="Skrede I."/>
            <person name="Drula E."/>
            <person name="Henrissat B."/>
            <person name="Morin E."/>
            <person name="Kohler A."/>
            <person name="Barry K."/>
            <person name="LaButti K."/>
            <person name="Morin E."/>
            <person name="Salamov A."/>
            <person name="Lipzen A."/>
            <person name="Mereny Z."/>
            <person name="Hegedus B."/>
            <person name="Baldrian P."/>
            <person name="Stursova M."/>
            <person name="Weitz H."/>
            <person name="Taylor A."/>
            <person name="Grigoriev I.V."/>
            <person name="Nagy L.G."/>
            <person name="Martin F."/>
            <person name="Kauserud H."/>
        </authorList>
    </citation>
    <scope>NUCLEOTIDE SEQUENCE</scope>
    <source>
        <strain evidence="2">CBHHK002</strain>
    </source>
</reference>
<protein>
    <submittedName>
        <fullName evidence="2">Uncharacterized protein</fullName>
    </submittedName>
</protein>